<dbReference type="Proteomes" id="UP000254051">
    <property type="component" value="Unassembled WGS sequence"/>
</dbReference>
<dbReference type="AlphaFoldDB" id="A0A316AGC7"/>
<dbReference type="PANTHER" id="PTHR30502:SF0">
    <property type="entry name" value="PHOSPHOENOLPYRUVATE CARBOXYLASE FAMILY PROTEIN"/>
    <property type="match status" value="1"/>
</dbReference>
<dbReference type="GO" id="GO:0046872">
    <property type="term" value="F:metal ion binding"/>
    <property type="evidence" value="ECO:0007669"/>
    <property type="project" value="UniProtKB-KW"/>
</dbReference>
<proteinExistence type="inferred from homology"/>
<feature type="domain" description="HpcH/HpaI aldolase/citrate lyase" evidence="4">
    <location>
        <begin position="23"/>
        <end position="238"/>
    </location>
</feature>
<evidence type="ECO:0000256" key="1">
    <source>
        <dbReference type="ARBA" id="ARBA00005568"/>
    </source>
</evidence>
<keyword evidence="3" id="KW-0456">Lyase</keyword>
<evidence type="ECO:0000313" key="5">
    <source>
        <dbReference type="EMBL" id="SUQ14967.1"/>
    </source>
</evidence>
<keyword evidence="6" id="KW-1185">Reference proteome</keyword>
<dbReference type="InterPro" id="IPR040442">
    <property type="entry name" value="Pyrv_kinase-like_dom_sf"/>
</dbReference>
<protein>
    <submittedName>
        <fullName evidence="5">2-dehydro-3-deoxyglucarate aldolase/4-hydroxy-2-oxoheptanedioate aldolase</fullName>
    </submittedName>
</protein>
<dbReference type="SUPFAM" id="SSF51621">
    <property type="entry name" value="Phosphoenolpyruvate/pyruvate domain"/>
    <property type="match status" value="1"/>
</dbReference>
<dbReference type="GO" id="GO:0016832">
    <property type="term" value="F:aldehyde-lyase activity"/>
    <property type="evidence" value="ECO:0007669"/>
    <property type="project" value="TreeGrafter"/>
</dbReference>
<dbReference type="InterPro" id="IPR005000">
    <property type="entry name" value="Aldolase/citrate-lyase_domain"/>
</dbReference>
<comment type="similarity">
    <text evidence="1">Belongs to the HpcH/HpaI aldolase family.</text>
</comment>
<accession>A0A316AGC7</accession>
<dbReference type="EMBL" id="UHJJ01000009">
    <property type="protein sequence ID" value="SUQ14967.1"/>
    <property type="molecule type" value="Genomic_DNA"/>
</dbReference>
<gene>
    <name evidence="5" type="ORF">SAMN05216529_10917</name>
</gene>
<evidence type="ECO:0000256" key="2">
    <source>
        <dbReference type="ARBA" id="ARBA00022723"/>
    </source>
</evidence>
<organism evidence="5 6">
    <name type="scientific">Faecalicatena contorta</name>
    <dbReference type="NCBI Taxonomy" id="39482"/>
    <lineage>
        <taxon>Bacteria</taxon>
        <taxon>Bacillati</taxon>
        <taxon>Bacillota</taxon>
        <taxon>Clostridia</taxon>
        <taxon>Lachnospirales</taxon>
        <taxon>Lachnospiraceae</taxon>
        <taxon>Faecalicatena</taxon>
    </lineage>
</organism>
<dbReference type="RefSeq" id="WP_181392856.1">
    <property type="nucleotide sequence ID" value="NZ_QGDS01000009.1"/>
</dbReference>
<dbReference type="GO" id="GO:0005737">
    <property type="term" value="C:cytoplasm"/>
    <property type="evidence" value="ECO:0007669"/>
    <property type="project" value="TreeGrafter"/>
</dbReference>
<evidence type="ECO:0000313" key="6">
    <source>
        <dbReference type="Proteomes" id="UP000254051"/>
    </source>
</evidence>
<evidence type="ECO:0000259" key="4">
    <source>
        <dbReference type="Pfam" id="PF03328"/>
    </source>
</evidence>
<name>A0A316AGC7_9FIRM</name>
<dbReference type="InterPro" id="IPR050251">
    <property type="entry name" value="HpcH-HpaI_aldolase"/>
</dbReference>
<dbReference type="Gene3D" id="3.20.20.60">
    <property type="entry name" value="Phosphoenolpyruvate-binding domains"/>
    <property type="match status" value="1"/>
</dbReference>
<dbReference type="PANTHER" id="PTHR30502">
    <property type="entry name" value="2-KETO-3-DEOXY-L-RHAMNONATE ALDOLASE"/>
    <property type="match status" value="1"/>
</dbReference>
<reference evidence="6" key="1">
    <citation type="submission" date="2017-07" db="EMBL/GenBank/DDBJ databases">
        <authorList>
            <person name="Varghese N."/>
            <person name="Submissions S."/>
        </authorList>
    </citation>
    <scope>NUCLEOTIDE SEQUENCE [LARGE SCALE GENOMIC DNA]</scope>
    <source>
        <strain evidence="6">NLAE-zl-C134</strain>
    </source>
</reference>
<dbReference type="InterPro" id="IPR015813">
    <property type="entry name" value="Pyrv/PenolPyrv_kinase-like_dom"/>
</dbReference>
<evidence type="ECO:0000256" key="3">
    <source>
        <dbReference type="ARBA" id="ARBA00023239"/>
    </source>
</evidence>
<keyword evidence="2" id="KW-0479">Metal-binding</keyword>
<dbReference type="Pfam" id="PF03328">
    <property type="entry name" value="HpcH_HpaI"/>
    <property type="match status" value="1"/>
</dbReference>
<sequence length="252" mass="27719">MHLLKERLNNKQFILGTMLSEITTPNVIRMLKGGGFSYIILDCEHGYFDYSQAAALIGIANGIQLPVIVRIPEIRREVITKYMDMGADGLLVPMTNTKEDIEKVVQYAKYAPVGQRGISTQRAHTEYNPPALADYMKLANSRTIILAQIETNEGIRNVRDILSVEGVDAALIGPNDMACDCGTPGDFYTPLMRDNISAVINAAKELNKPSGIIASNISFLKECRQKGMTIFSCNSETGILLSGAKKIVNEFN</sequence>